<gene>
    <name evidence="6" type="ORF">PXEA_LOCUS29342</name>
</gene>
<dbReference type="Gene3D" id="2.60.120.290">
    <property type="entry name" value="Spermadhesin, CUB domain"/>
    <property type="match status" value="1"/>
</dbReference>
<proteinExistence type="predicted"/>
<dbReference type="InterPro" id="IPR035914">
    <property type="entry name" value="Sperma_CUB_dom_sf"/>
</dbReference>
<dbReference type="InterPro" id="IPR000859">
    <property type="entry name" value="CUB_dom"/>
</dbReference>
<feature type="compositionally biased region" description="Polar residues" evidence="4">
    <location>
        <begin position="321"/>
        <end position="334"/>
    </location>
</feature>
<keyword evidence="1" id="KW-0677">Repeat</keyword>
<dbReference type="Pfam" id="PF00431">
    <property type="entry name" value="CUB"/>
    <property type="match status" value="1"/>
</dbReference>
<dbReference type="SUPFAM" id="SSF49854">
    <property type="entry name" value="Spermadhesin, CUB domain"/>
    <property type="match status" value="1"/>
</dbReference>
<dbReference type="EMBL" id="CAAALY010250945">
    <property type="protein sequence ID" value="VEL35902.1"/>
    <property type="molecule type" value="Genomic_DNA"/>
</dbReference>
<evidence type="ECO:0000313" key="7">
    <source>
        <dbReference type="Proteomes" id="UP000784294"/>
    </source>
</evidence>
<feature type="region of interest" description="Disordered" evidence="4">
    <location>
        <begin position="312"/>
        <end position="424"/>
    </location>
</feature>
<comment type="caution">
    <text evidence="3">Lacks conserved residue(s) required for the propagation of feature annotation.</text>
</comment>
<feature type="region of interest" description="Disordered" evidence="4">
    <location>
        <begin position="197"/>
        <end position="283"/>
    </location>
</feature>
<feature type="compositionally biased region" description="Low complexity" evidence="4">
    <location>
        <begin position="210"/>
        <end position="245"/>
    </location>
</feature>
<dbReference type="AlphaFoldDB" id="A0A3S5ARE4"/>
<evidence type="ECO:0000256" key="3">
    <source>
        <dbReference type="PROSITE-ProRule" id="PRU00059"/>
    </source>
</evidence>
<evidence type="ECO:0000313" key="6">
    <source>
        <dbReference type="EMBL" id="VEL35902.1"/>
    </source>
</evidence>
<comment type="caution">
    <text evidence="6">The sequence shown here is derived from an EMBL/GenBank/DDBJ whole genome shotgun (WGS) entry which is preliminary data.</text>
</comment>
<evidence type="ECO:0000256" key="1">
    <source>
        <dbReference type="ARBA" id="ARBA00022737"/>
    </source>
</evidence>
<dbReference type="PROSITE" id="PS01180">
    <property type="entry name" value="CUB"/>
    <property type="match status" value="1"/>
</dbReference>
<feature type="compositionally biased region" description="Polar residues" evidence="4">
    <location>
        <begin position="273"/>
        <end position="283"/>
    </location>
</feature>
<feature type="compositionally biased region" description="Polar residues" evidence="4">
    <location>
        <begin position="379"/>
        <end position="404"/>
    </location>
</feature>
<feature type="region of interest" description="Disordered" evidence="4">
    <location>
        <begin position="443"/>
        <end position="467"/>
    </location>
</feature>
<feature type="compositionally biased region" description="Polar residues" evidence="4">
    <location>
        <begin position="648"/>
        <end position="666"/>
    </location>
</feature>
<protein>
    <recommendedName>
        <fullName evidence="5">CUB domain-containing protein</fullName>
    </recommendedName>
</protein>
<accession>A0A3S5ARE4</accession>
<name>A0A3S5ARE4_9PLAT</name>
<feature type="domain" description="CUB" evidence="5">
    <location>
        <begin position="1"/>
        <end position="65"/>
    </location>
</feature>
<dbReference type="OrthoDB" id="9971251at2759"/>
<reference evidence="6" key="1">
    <citation type="submission" date="2018-11" db="EMBL/GenBank/DDBJ databases">
        <authorList>
            <consortium name="Pathogen Informatics"/>
        </authorList>
    </citation>
    <scope>NUCLEOTIDE SEQUENCE</scope>
</reference>
<sequence>MSTFYFSYDSVEIFDGTDEKKHPISKLCGKHKSKPLLAETGSLTVRFTSDDTINGKGFKAEYKMVPKGYVVQGGASSLSGSGETWPTIHTGGGTGIEDGMVQQPRDGRWILGGGSGGGRRPQPRRPFNSYSASLQLPGSGVNSDGMLVGPIWNPDGYQSQTFGYIRDDSLQHHISSVPYQPLAAVSMKGSSTTLRSYLPPSASAGPQVSPPASHLSSSAAGLSVDHSISSAYSSTSSSDQMSTPRSRFEFGPRTIGISKGHGNQHTNNRRLQSKSSGRMSQLESGYASRPWRFSYSNSHLASTLGNNAATWSSGSPMAASSVANSGTSSLSEGQTMGRYGGSPVRSLHTIGGLNARHPTRTPSARQTRWSGHSPAAWSRTYSQPSSAPKLSGVPSSLVATSSHYLPSPPSTNPGSSLSPTSSSFSDIFSPASSRLLLDSQRELDSPVPHRPGTWHPRPQPTTHRRPHLLHIKSSPRGAASSIVMVETGEPSRREHVWWADADSRRISADMERKSGERGAGAGNRADDSGLLSRSAPRPEGYRISNSLHHQIATPEEPVAKRASRVPAQLAMSPASADDKFQVKLLLPDSLSSAYRPSEQRLHLPYSQHQHQQMPTRRPQTRPLRQDWTVGQISSLLLPQTDTEPRIQTPPSLVQMRQKQTFTGTNH</sequence>
<feature type="compositionally biased region" description="Low complexity" evidence="4">
    <location>
        <begin position="412"/>
        <end position="424"/>
    </location>
</feature>
<keyword evidence="7" id="KW-1185">Reference proteome</keyword>
<feature type="region of interest" description="Disordered" evidence="4">
    <location>
        <begin position="509"/>
        <end position="541"/>
    </location>
</feature>
<organism evidence="6 7">
    <name type="scientific">Protopolystoma xenopodis</name>
    <dbReference type="NCBI Taxonomy" id="117903"/>
    <lineage>
        <taxon>Eukaryota</taxon>
        <taxon>Metazoa</taxon>
        <taxon>Spiralia</taxon>
        <taxon>Lophotrochozoa</taxon>
        <taxon>Platyhelminthes</taxon>
        <taxon>Monogenea</taxon>
        <taxon>Polyopisthocotylea</taxon>
        <taxon>Polystomatidea</taxon>
        <taxon>Polystomatidae</taxon>
        <taxon>Protopolystoma</taxon>
    </lineage>
</organism>
<dbReference type="CDD" id="cd00041">
    <property type="entry name" value="CUB"/>
    <property type="match status" value="1"/>
</dbReference>
<evidence type="ECO:0000259" key="5">
    <source>
        <dbReference type="PROSITE" id="PS01180"/>
    </source>
</evidence>
<dbReference type="Proteomes" id="UP000784294">
    <property type="component" value="Unassembled WGS sequence"/>
</dbReference>
<dbReference type="PANTHER" id="PTHR24251">
    <property type="entry name" value="OVOCHYMASE-RELATED"/>
    <property type="match status" value="1"/>
</dbReference>
<feature type="region of interest" description="Disordered" evidence="4">
    <location>
        <begin position="641"/>
        <end position="666"/>
    </location>
</feature>
<evidence type="ECO:0000256" key="2">
    <source>
        <dbReference type="ARBA" id="ARBA00023157"/>
    </source>
</evidence>
<keyword evidence="2" id="KW-1015">Disulfide bond</keyword>
<feature type="compositionally biased region" description="Polar residues" evidence="4">
    <location>
        <begin position="360"/>
        <end position="370"/>
    </location>
</feature>
<evidence type="ECO:0000256" key="4">
    <source>
        <dbReference type="SAM" id="MobiDB-lite"/>
    </source>
</evidence>